<dbReference type="PANTHER" id="PTHR24164:SF4">
    <property type="entry name" value="RELA-ASSOCIATED INHIBITOR"/>
    <property type="match status" value="1"/>
</dbReference>
<evidence type="ECO:0000256" key="1">
    <source>
        <dbReference type="PROSITE-ProRule" id="PRU00023"/>
    </source>
</evidence>
<dbReference type="SMART" id="SM00248">
    <property type="entry name" value="ANK"/>
    <property type="match status" value="2"/>
</dbReference>
<dbReference type="PANTHER" id="PTHR24164">
    <property type="entry name" value="RELA-ASSOCIATED INHIBITOR"/>
    <property type="match status" value="1"/>
</dbReference>
<dbReference type="InterPro" id="IPR036770">
    <property type="entry name" value="Ankyrin_rpt-contain_sf"/>
</dbReference>
<sequence length="166" mass="18472">MRSESDKLLCLFRDGAPDDWTDFSNEEKSFPQGNDSTGVPWIIEIVSCGSPECVRWAIEHEVELKFRAKTGDTVLHACIERKKSASKYEILSILITAGADIDLTGYNGWAPLHLAAVRNDMRSAEILLDAGADKFLRTTIDDCATAEEEAISAGNKDLARYIREFE</sequence>
<gene>
    <name evidence="2" type="ORF">PUV54_12720</name>
</gene>
<dbReference type="InterPro" id="IPR028320">
    <property type="entry name" value="iASPP"/>
</dbReference>
<dbReference type="GO" id="GO:0006357">
    <property type="term" value="P:regulation of transcription by RNA polymerase II"/>
    <property type="evidence" value="ECO:0007669"/>
    <property type="project" value="TreeGrafter"/>
</dbReference>
<dbReference type="PROSITE" id="PS50297">
    <property type="entry name" value="ANK_REP_REGION"/>
    <property type="match status" value="1"/>
</dbReference>
<dbReference type="AlphaFoldDB" id="A0AAE9ZD82"/>
<keyword evidence="1" id="KW-0040">ANK repeat</keyword>
<dbReference type="KEGG" id="hfl:PUV54_12720"/>
<feature type="repeat" description="ANK" evidence="1">
    <location>
        <begin position="107"/>
        <end position="139"/>
    </location>
</feature>
<proteinExistence type="predicted"/>
<name>A0AAE9ZD82_9PROT</name>
<evidence type="ECO:0000313" key="3">
    <source>
        <dbReference type="Proteomes" id="UP001214043"/>
    </source>
</evidence>
<dbReference type="SUPFAM" id="SSF48403">
    <property type="entry name" value="Ankyrin repeat"/>
    <property type="match status" value="1"/>
</dbReference>
<dbReference type="Pfam" id="PF12796">
    <property type="entry name" value="Ank_2"/>
    <property type="match status" value="1"/>
</dbReference>
<protein>
    <submittedName>
        <fullName evidence="2">Ankyrin repeat domain-containing protein</fullName>
    </submittedName>
</protein>
<accession>A0AAE9ZD82</accession>
<keyword evidence="3" id="KW-1185">Reference proteome</keyword>
<organism evidence="2 3">
    <name type="scientific">Hyphococcus flavus</name>
    <dbReference type="NCBI Taxonomy" id="1866326"/>
    <lineage>
        <taxon>Bacteria</taxon>
        <taxon>Pseudomonadati</taxon>
        <taxon>Pseudomonadota</taxon>
        <taxon>Alphaproteobacteria</taxon>
        <taxon>Parvularculales</taxon>
        <taxon>Parvularculaceae</taxon>
        <taxon>Hyphococcus</taxon>
    </lineage>
</organism>
<reference evidence="2" key="1">
    <citation type="submission" date="2023-02" db="EMBL/GenBank/DDBJ databases">
        <title>Genome sequence of Hyphococcus flavus.</title>
        <authorList>
            <person name="Rong J.-C."/>
            <person name="Zhao Q."/>
            <person name="Yi M."/>
            <person name="Wu J.-Y."/>
        </authorList>
    </citation>
    <scope>NUCLEOTIDE SEQUENCE</scope>
    <source>
        <strain evidence="2">MCCC 1K03223</strain>
    </source>
</reference>
<dbReference type="Proteomes" id="UP001214043">
    <property type="component" value="Chromosome"/>
</dbReference>
<dbReference type="PROSITE" id="PS50088">
    <property type="entry name" value="ANK_REPEAT"/>
    <property type="match status" value="2"/>
</dbReference>
<dbReference type="RefSeq" id="WP_274492639.1">
    <property type="nucleotide sequence ID" value="NZ_CP118166.1"/>
</dbReference>
<feature type="repeat" description="ANK" evidence="1">
    <location>
        <begin position="70"/>
        <end position="106"/>
    </location>
</feature>
<evidence type="ECO:0000313" key="2">
    <source>
        <dbReference type="EMBL" id="WDI30817.1"/>
    </source>
</evidence>
<dbReference type="EMBL" id="CP118166">
    <property type="protein sequence ID" value="WDI30817.1"/>
    <property type="molecule type" value="Genomic_DNA"/>
</dbReference>
<dbReference type="Gene3D" id="1.25.40.20">
    <property type="entry name" value="Ankyrin repeat-containing domain"/>
    <property type="match status" value="1"/>
</dbReference>
<dbReference type="InterPro" id="IPR002110">
    <property type="entry name" value="Ankyrin_rpt"/>
</dbReference>